<organism evidence="1 2">
    <name type="scientific">Cobetia marina</name>
    <name type="common">Deleya marina</name>
    <dbReference type="NCBI Taxonomy" id="28258"/>
    <lineage>
        <taxon>Bacteria</taxon>
        <taxon>Pseudomonadati</taxon>
        <taxon>Pseudomonadota</taxon>
        <taxon>Gammaproteobacteria</taxon>
        <taxon>Oceanospirillales</taxon>
        <taxon>Halomonadaceae</taxon>
        <taxon>Cobetia</taxon>
    </lineage>
</organism>
<name>A0ABU9GKK3_COBMA</name>
<evidence type="ECO:0000313" key="1">
    <source>
        <dbReference type="EMBL" id="MEL0618664.1"/>
    </source>
</evidence>
<reference evidence="1 2" key="1">
    <citation type="submission" date="2024-02" db="EMBL/GenBank/DDBJ databases">
        <title>Bacteria isolated from the canopy kelp, Nereocystis luetkeana.</title>
        <authorList>
            <person name="Pfister C.A."/>
            <person name="Younker I.T."/>
            <person name="Light S.H."/>
        </authorList>
    </citation>
    <scope>NUCLEOTIDE SEQUENCE [LARGE SCALE GENOMIC DNA]</scope>
    <source>
        <strain evidence="1 2">TI.5.07</strain>
    </source>
</reference>
<sequence length="127" mass="14601">MSEVSFKQDDEGLVASILLPELNDNFFSVVYLEGETVDEHLNNTLNCLTSDQSRLNNILSKKIHEYVKRVYDDNNPCYELIKVYIFLDEVNSIGFMYRYHGDVEHGIGIKLTSNKVERIGASEEAFM</sequence>
<accession>A0ABU9GKK3</accession>
<proteinExistence type="predicted"/>
<dbReference type="EMBL" id="JBAKAP010000035">
    <property type="protein sequence ID" value="MEL0618664.1"/>
    <property type="molecule type" value="Genomic_DNA"/>
</dbReference>
<gene>
    <name evidence="1" type="ORF">V6243_17700</name>
</gene>
<evidence type="ECO:0000313" key="2">
    <source>
        <dbReference type="Proteomes" id="UP001378242"/>
    </source>
</evidence>
<protein>
    <submittedName>
        <fullName evidence="1">Uncharacterized protein</fullName>
    </submittedName>
</protein>
<comment type="caution">
    <text evidence="1">The sequence shown here is derived from an EMBL/GenBank/DDBJ whole genome shotgun (WGS) entry which is preliminary data.</text>
</comment>
<keyword evidence="2" id="KW-1185">Reference proteome</keyword>
<dbReference type="Proteomes" id="UP001378242">
    <property type="component" value="Unassembled WGS sequence"/>
</dbReference>
<dbReference type="RefSeq" id="WP_341542964.1">
    <property type="nucleotide sequence ID" value="NZ_JBAKAP010000035.1"/>
</dbReference>